<keyword evidence="5" id="KW-0677">Repeat</keyword>
<reference evidence="11" key="2">
    <citation type="submission" date="2020-11" db="EMBL/GenBank/DDBJ databases">
        <authorList>
            <person name="Cecchin M."/>
            <person name="Marcolungo L."/>
            <person name="Rossato M."/>
            <person name="Girolomoni L."/>
            <person name="Cosentino E."/>
            <person name="Cuine S."/>
            <person name="Li-Beisson Y."/>
            <person name="Delledonne M."/>
            <person name="Ballottari M."/>
        </authorList>
    </citation>
    <scope>NUCLEOTIDE SEQUENCE</scope>
    <source>
        <strain evidence="11">211/11P</strain>
        <tissue evidence="11">Whole cell</tissue>
    </source>
</reference>
<dbReference type="InterPro" id="IPR018108">
    <property type="entry name" value="MCP_transmembrane"/>
</dbReference>
<dbReference type="SUPFAM" id="SSF103506">
    <property type="entry name" value="Mitochondrial carrier"/>
    <property type="match status" value="1"/>
</dbReference>
<dbReference type="InterPro" id="IPR002067">
    <property type="entry name" value="MCP"/>
</dbReference>
<dbReference type="Pfam" id="PF00153">
    <property type="entry name" value="Mito_carr"/>
    <property type="match status" value="3"/>
</dbReference>
<evidence type="ECO:0000313" key="12">
    <source>
        <dbReference type="Proteomes" id="UP001055712"/>
    </source>
</evidence>
<evidence type="ECO:0000256" key="7">
    <source>
        <dbReference type="ARBA" id="ARBA00023128"/>
    </source>
</evidence>
<organism evidence="11 12">
    <name type="scientific">Chlorella vulgaris</name>
    <name type="common">Green alga</name>
    <dbReference type="NCBI Taxonomy" id="3077"/>
    <lineage>
        <taxon>Eukaryota</taxon>
        <taxon>Viridiplantae</taxon>
        <taxon>Chlorophyta</taxon>
        <taxon>core chlorophytes</taxon>
        <taxon>Trebouxiophyceae</taxon>
        <taxon>Chlorellales</taxon>
        <taxon>Chlorellaceae</taxon>
        <taxon>Chlorella clade</taxon>
        <taxon>Chlorella</taxon>
    </lineage>
</organism>
<reference evidence="11" key="1">
    <citation type="journal article" date="2019" name="Plant J.">
        <title>Chlorella vulgaris genome assembly and annotation reveals the molecular basis for metabolic acclimation to high light conditions.</title>
        <authorList>
            <person name="Cecchin M."/>
            <person name="Marcolungo L."/>
            <person name="Rossato M."/>
            <person name="Girolomoni L."/>
            <person name="Cosentino E."/>
            <person name="Cuine S."/>
            <person name="Li-Beisson Y."/>
            <person name="Delledonne M."/>
            <person name="Ballottari M."/>
        </authorList>
    </citation>
    <scope>NUCLEOTIDE SEQUENCE</scope>
    <source>
        <strain evidence="11">211/11P</strain>
    </source>
</reference>
<dbReference type="EMBL" id="SIDB01000002">
    <property type="protein sequence ID" value="KAI3436269.1"/>
    <property type="molecule type" value="Genomic_DNA"/>
</dbReference>
<comment type="caution">
    <text evidence="11">The sequence shown here is derived from an EMBL/GenBank/DDBJ whole genome shotgun (WGS) entry which is preliminary data.</text>
</comment>
<dbReference type="PRINTS" id="PR00926">
    <property type="entry name" value="MITOCARRIER"/>
</dbReference>
<evidence type="ECO:0000256" key="9">
    <source>
        <dbReference type="PROSITE-ProRule" id="PRU00282"/>
    </source>
</evidence>
<comment type="similarity">
    <text evidence="2 10">Belongs to the mitochondrial carrier (TC 2.A.29) family.</text>
</comment>
<evidence type="ECO:0000256" key="2">
    <source>
        <dbReference type="ARBA" id="ARBA00006375"/>
    </source>
</evidence>
<evidence type="ECO:0000256" key="4">
    <source>
        <dbReference type="ARBA" id="ARBA00022692"/>
    </source>
</evidence>
<accession>A0A9D4TW17</accession>
<dbReference type="GO" id="GO:0031966">
    <property type="term" value="C:mitochondrial membrane"/>
    <property type="evidence" value="ECO:0007669"/>
    <property type="project" value="UniProtKB-SubCell"/>
</dbReference>
<dbReference type="OrthoDB" id="193856at2759"/>
<dbReference type="PANTHER" id="PTHR45624:SF10">
    <property type="entry name" value="SLC (SOLUTE CARRIER) HOMOLOG"/>
    <property type="match status" value="1"/>
</dbReference>
<evidence type="ECO:0000256" key="10">
    <source>
        <dbReference type="RuleBase" id="RU000488"/>
    </source>
</evidence>
<dbReference type="PANTHER" id="PTHR45624">
    <property type="entry name" value="MITOCHONDRIAL BASIC AMINO ACIDS TRANSPORTER-RELATED"/>
    <property type="match status" value="1"/>
</dbReference>
<gene>
    <name evidence="11" type="ORF">D9Q98_002322</name>
</gene>
<keyword evidence="12" id="KW-1185">Reference proteome</keyword>
<dbReference type="Gene3D" id="1.50.40.10">
    <property type="entry name" value="Mitochondrial carrier domain"/>
    <property type="match status" value="1"/>
</dbReference>
<evidence type="ECO:0000313" key="11">
    <source>
        <dbReference type="EMBL" id="KAI3436269.1"/>
    </source>
</evidence>
<evidence type="ECO:0000256" key="1">
    <source>
        <dbReference type="ARBA" id="ARBA00004225"/>
    </source>
</evidence>
<keyword evidence="4 9" id="KW-0812">Transmembrane</keyword>
<feature type="repeat" description="Solcar" evidence="9">
    <location>
        <begin position="13"/>
        <end position="96"/>
    </location>
</feature>
<keyword evidence="7" id="KW-0496">Mitochondrion</keyword>
<protein>
    <submittedName>
        <fullName evidence="11">Uncharacterized protein</fullName>
    </submittedName>
</protein>
<sequence>MEPGMEPAALQLSESVRDFVAGGIGGACGVIAGQPLDTIRIRQQQPGYSGGAALLARSIVAVEGLRSLFRGMGFPLCTAAMQNAVVFQSYGIAARHLTGGQQGSLSLLQVTCAGCFAGAVQTAVIVPVDLLKIRMQLQTAVRGAPGYIGPLALLGSVLRAEGLRGLYRGTTITCIRDLPSHGVYFAVYEITRELLEPGSRANGSSNAAALWAAGGIAGSVSWLSVYPFDVVKTRVQAAAAAQSPYRGWVDCARQSLANEGRDVFFKGLSTTLARAFLVNGAIFSAYELAHKCLL</sequence>
<keyword evidence="3 10" id="KW-0813">Transport</keyword>
<evidence type="ECO:0000256" key="6">
    <source>
        <dbReference type="ARBA" id="ARBA00022989"/>
    </source>
</evidence>
<feature type="repeat" description="Solcar" evidence="9">
    <location>
        <begin position="105"/>
        <end position="194"/>
    </location>
</feature>
<evidence type="ECO:0000256" key="8">
    <source>
        <dbReference type="ARBA" id="ARBA00023136"/>
    </source>
</evidence>
<dbReference type="GO" id="GO:0022857">
    <property type="term" value="F:transmembrane transporter activity"/>
    <property type="evidence" value="ECO:0007669"/>
    <property type="project" value="TreeGrafter"/>
</dbReference>
<dbReference type="Proteomes" id="UP001055712">
    <property type="component" value="Unassembled WGS sequence"/>
</dbReference>
<dbReference type="InterPro" id="IPR050567">
    <property type="entry name" value="Mitochondrial_Carrier"/>
</dbReference>
<name>A0A9D4TW17_CHLVU</name>
<dbReference type="AlphaFoldDB" id="A0A9D4TW17"/>
<keyword evidence="6" id="KW-1133">Transmembrane helix</keyword>
<dbReference type="PROSITE" id="PS50920">
    <property type="entry name" value="SOLCAR"/>
    <property type="match status" value="3"/>
</dbReference>
<evidence type="ECO:0000256" key="3">
    <source>
        <dbReference type="ARBA" id="ARBA00022448"/>
    </source>
</evidence>
<evidence type="ECO:0000256" key="5">
    <source>
        <dbReference type="ARBA" id="ARBA00022737"/>
    </source>
</evidence>
<feature type="repeat" description="Solcar" evidence="9">
    <location>
        <begin position="205"/>
        <end position="292"/>
    </location>
</feature>
<comment type="subcellular location">
    <subcellularLocation>
        <location evidence="1">Mitochondrion membrane</location>
        <topology evidence="1">Multi-pass membrane protein</topology>
    </subcellularLocation>
</comment>
<keyword evidence="8 9" id="KW-0472">Membrane</keyword>
<proteinExistence type="inferred from homology"/>
<dbReference type="InterPro" id="IPR023395">
    <property type="entry name" value="MCP_dom_sf"/>
</dbReference>